<keyword evidence="10" id="KW-0067">ATP-binding</keyword>
<gene>
    <name evidence="18" type="ORF">GAB14E_2781</name>
</gene>
<name>A0A099KRL2_COLPS</name>
<evidence type="ECO:0000256" key="2">
    <source>
        <dbReference type="ARBA" id="ARBA00004651"/>
    </source>
</evidence>
<evidence type="ECO:0000256" key="15">
    <source>
        <dbReference type="SAM" id="Phobius"/>
    </source>
</evidence>
<dbReference type="SMART" id="SM00388">
    <property type="entry name" value="HisKA"/>
    <property type="match status" value="1"/>
</dbReference>
<accession>A0A099KRL2</accession>
<feature type="transmembrane region" description="Helical" evidence="15">
    <location>
        <begin position="118"/>
        <end position="140"/>
    </location>
</feature>
<dbReference type="InterPro" id="IPR003660">
    <property type="entry name" value="HAMP_dom"/>
</dbReference>
<keyword evidence="8" id="KW-0547">Nucleotide-binding</keyword>
<dbReference type="EMBL" id="JQEC01000029">
    <property type="protein sequence ID" value="KGJ92865.1"/>
    <property type="molecule type" value="Genomic_DNA"/>
</dbReference>
<dbReference type="AlphaFoldDB" id="A0A099KRL2"/>
<dbReference type="GO" id="GO:0005524">
    <property type="term" value="F:ATP binding"/>
    <property type="evidence" value="ECO:0007669"/>
    <property type="project" value="UniProtKB-KW"/>
</dbReference>
<dbReference type="SUPFAM" id="SSF47384">
    <property type="entry name" value="Homodimeric domain of signal transducing histidine kinase"/>
    <property type="match status" value="1"/>
</dbReference>
<dbReference type="EC" id="2.7.13.3" evidence="3"/>
<evidence type="ECO:0000256" key="14">
    <source>
        <dbReference type="SAM" id="Coils"/>
    </source>
</evidence>
<evidence type="ECO:0000256" key="8">
    <source>
        <dbReference type="ARBA" id="ARBA00022741"/>
    </source>
</evidence>
<dbReference type="InterPro" id="IPR005467">
    <property type="entry name" value="His_kinase_dom"/>
</dbReference>
<evidence type="ECO:0000256" key="11">
    <source>
        <dbReference type="ARBA" id="ARBA00022989"/>
    </source>
</evidence>
<dbReference type="Pfam" id="PF02518">
    <property type="entry name" value="HATPase_c"/>
    <property type="match status" value="1"/>
</dbReference>
<dbReference type="GO" id="GO:0005886">
    <property type="term" value="C:plasma membrane"/>
    <property type="evidence" value="ECO:0007669"/>
    <property type="project" value="UniProtKB-SubCell"/>
</dbReference>
<dbReference type="Gene3D" id="1.10.287.130">
    <property type="match status" value="1"/>
</dbReference>
<protein>
    <recommendedName>
        <fullName evidence="3">histidine kinase</fullName>
        <ecNumber evidence="3">2.7.13.3</ecNumber>
    </recommendedName>
</protein>
<keyword evidence="9 18" id="KW-0418">Kinase</keyword>
<dbReference type="PATRIC" id="fig|28229.3.peg.2409"/>
<comment type="caution">
    <text evidence="18">The sequence shown here is derived from an EMBL/GenBank/DDBJ whole genome shotgun (WGS) entry which is preliminary data.</text>
</comment>
<comment type="catalytic activity">
    <reaction evidence="1">
        <text>ATP + protein L-histidine = ADP + protein N-phospho-L-histidine.</text>
        <dbReference type="EC" id="2.7.13.3"/>
    </reaction>
</comment>
<evidence type="ECO:0000256" key="4">
    <source>
        <dbReference type="ARBA" id="ARBA00022475"/>
    </source>
</evidence>
<evidence type="ECO:0000256" key="13">
    <source>
        <dbReference type="ARBA" id="ARBA00023136"/>
    </source>
</evidence>
<reference evidence="18 19" key="1">
    <citation type="submission" date="2014-08" db="EMBL/GenBank/DDBJ databases">
        <title>Genomic and Phenotypic Diversity of Colwellia psychrerythraea strains from Disparate Marine Basins.</title>
        <authorList>
            <person name="Techtmann S.M."/>
            <person name="Stelling S.C."/>
            <person name="Utturkar S.M."/>
            <person name="Alshibli N."/>
            <person name="Harris A."/>
            <person name="Brown S.D."/>
            <person name="Hazen T.C."/>
        </authorList>
    </citation>
    <scope>NUCLEOTIDE SEQUENCE [LARGE SCALE GENOMIC DNA]</scope>
    <source>
        <strain evidence="18 19">GAB14E</strain>
    </source>
</reference>
<dbReference type="InterPro" id="IPR003594">
    <property type="entry name" value="HATPase_dom"/>
</dbReference>
<dbReference type="OrthoDB" id="9121563at2"/>
<evidence type="ECO:0000313" key="19">
    <source>
        <dbReference type="Proteomes" id="UP000029868"/>
    </source>
</evidence>
<dbReference type="SUPFAM" id="SSF55874">
    <property type="entry name" value="ATPase domain of HSP90 chaperone/DNA topoisomerase II/histidine kinase"/>
    <property type="match status" value="1"/>
</dbReference>
<keyword evidence="11 15" id="KW-1133">Transmembrane helix</keyword>
<dbReference type="Proteomes" id="UP000029868">
    <property type="component" value="Unassembled WGS sequence"/>
</dbReference>
<dbReference type="Gene3D" id="6.10.340.10">
    <property type="match status" value="1"/>
</dbReference>
<evidence type="ECO:0000256" key="10">
    <source>
        <dbReference type="ARBA" id="ARBA00022840"/>
    </source>
</evidence>
<feature type="domain" description="Histidine kinase" evidence="16">
    <location>
        <begin position="206"/>
        <end position="409"/>
    </location>
</feature>
<dbReference type="Gene3D" id="3.30.565.10">
    <property type="entry name" value="Histidine kinase-like ATPase, C-terminal domain"/>
    <property type="match status" value="1"/>
</dbReference>
<dbReference type="PROSITE" id="PS50885">
    <property type="entry name" value="HAMP"/>
    <property type="match status" value="1"/>
</dbReference>
<evidence type="ECO:0000256" key="12">
    <source>
        <dbReference type="ARBA" id="ARBA00023012"/>
    </source>
</evidence>
<dbReference type="InterPro" id="IPR036097">
    <property type="entry name" value="HisK_dim/P_sf"/>
</dbReference>
<evidence type="ECO:0000256" key="7">
    <source>
        <dbReference type="ARBA" id="ARBA00022692"/>
    </source>
</evidence>
<dbReference type="PANTHER" id="PTHR45528:SF1">
    <property type="entry name" value="SENSOR HISTIDINE KINASE CPXA"/>
    <property type="match status" value="1"/>
</dbReference>
<keyword evidence="7 15" id="KW-0812">Transmembrane</keyword>
<evidence type="ECO:0000256" key="5">
    <source>
        <dbReference type="ARBA" id="ARBA00022553"/>
    </source>
</evidence>
<proteinExistence type="predicted"/>
<evidence type="ECO:0000259" key="17">
    <source>
        <dbReference type="PROSITE" id="PS50885"/>
    </source>
</evidence>
<keyword evidence="13 15" id="KW-0472">Membrane</keyword>
<evidence type="ECO:0000256" key="3">
    <source>
        <dbReference type="ARBA" id="ARBA00012438"/>
    </source>
</evidence>
<keyword evidence="12" id="KW-0902">Two-component regulatory system</keyword>
<evidence type="ECO:0000256" key="9">
    <source>
        <dbReference type="ARBA" id="ARBA00022777"/>
    </source>
</evidence>
<dbReference type="InterPro" id="IPR003661">
    <property type="entry name" value="HisK_dim/P_dom"/>
</dbReference>
<evidence type="ECO:0000313" key="18">
    <source>
        <dbReference type="EMBL" id="KGJ92865.1"/>
    </source>
</evidence>
<dbReference type="Pfam" id="PF00512">
    <property type="entry name" value="HisKA"/>
    <property type="match status" value="1"/>
</dbReference>
<keyword evidence="14" id="KW-0175">Coiled coil</keyword>
<dbReference type="InterPro" id="IPR036890">
    <property type="entry name" value="HATPase_C_sf"/>
</dbReference>
<dbReference type="SUPFAM" id="SSF158472">
    <property type="entry name" value="HAMP domain-like"/>
    <property type="match status" value="1"/>
</dbReference>
<feature type="coiled-coil region" evidence="14">
    <location>
        <begin position="236"/>
        <end position="263"/>
    </location>
</feature>
<keyword evidence="6" id="KW-0808">Transferase</keyword>
<evidence type="ECO:0000259" key="16">
    <source>
        <dbReference type="PROSITE" id="PS50109"/>
    </source>
</evidence>
<organism evidence="18 19">
    <name type="scientific">Colwellia psychrerythraea</name>
    <name type="common">Vibrio psychroerythus</name>
    <dbReference type="NCBI Taxonomy" id="28229"/>
    <lineage>
        <taxon>Bacteria</taxon>
        <taxon>Pseudomonadati</taxon>
        <taxon>Pseudomonadota</taxon>
        <taxon>Gammaproteobacteria</taxon>
        <taxon>Alteromonadales</taxon>
        <taxon>Colwelliaceae</taxon>
        <taxon>Colwellia</taxon>
    </lineage>
</organism>
<dbReference type="RefSeq" id="WP_156115731.1">
    <property type="nucleotide sequence ID" value="NZ_JQEC01000029.1"/>
</dbReference>
<dbReference type="PROSITE" id="PS50109">
    <property type="entry name" value="HIS_KIN"/>
    <property type="match status" value="1"/>
</dbReference>
<keyword evidence="5" id="KW-0597">Phosphoprotein</keyword>
<dbReference type="CDD" id="cd00082">
    <property type="entry name" value="HisKA"/>
    <property type="match status" value="1"/>
</dbReference>
<evidence type="ECO:0000256" key="6">
    <source>
        <dbReference type="ARBA" id="ARBA00022679"/>
    </source>
</evidence>
<feature type="domain" description="HAMP" evidence="17">
    <location>
        <begin position="145"/>
        <end position="198"/>
    </location>
</feature>
<comment type="subcellular location">
    <subcellularLocation>
        <location evidence="2">Cell membrane</location>
        <topology evidence="2">Multi-pass membrane protein</topology>
    </subcellularLocation>
</comment>
<dbReference type="GO" id="GO:0000155">
    <property type="term" value="F:phosphorelay sensor kinase activity"/>
    <property type="evidence" value="ECO:0007669"/>
    <property type="project" value="InterPro"/>
</dbReference>
<keyword evidence="4" id="KW-1003">Cell membrane</keyword>
<evidence type="ECO:0000256" key="1">
    <source>
        <dbReference type="ARBA" id="ARBA00000085"/>
    </source>
</evidence>
<dbReference type="InterPro" id="IPR050398">
    <property type="entry name" value="HssS/ArlS-like"/>
</dbReference>
<sequence length="409" mass="46489">MHRSMASMANHYAQQVDNNGEYQLPVSGRYLAYVGLNALPKDILRLFDQNKFSDYRLIIQSGQPPSLASRPKNLFLLFIQPLKNSHKKLYLVFNDGTSSNINNRGKGINIHPKKLRPILTVPISIILLMLLSIALVYWIARLLIIRVLNPLNELTKMANTLDENNPELSFELMNDKTEIGQVANTLHQTMGRIHQYHQREKEFLQNASHELRTPITVVSSALDIIHLRASKGNNNIADQHANIRRANNNMAEITQALLFLSRKTSFRTPIKKVCLKQLVELIIDEHIYLLKDKNVEIVLLFTDNTSIALFEPLCRIALSNIIRNAFEHSWTDGCVRIQLDKLSLSVSNSCSDLVDSDKESQELTKRGIFQGQGFGLGLDIVQQIADQQNWQLSLNNITNNGFEIIISFN</sequence>
<dbReference type="PANTHER" id="PTHR45528">
    <property type="entry name" value="SENSOR HISTIDINE KINASE CPXA"/>
    <property type="match status" value="1"/>
</dbReference>